<evidence type="ECO:0000313" key="1">
    <source>
        <dbReference type="EMBL" id="ALD83699.1"/>
    </source>
</evidence>
<proteinExistence type="predicted"/>
<accession>A0A0M3STZ4</accession>
<dbReference type="EMBL" id="KT368180">
    <property type="protein sequence ID" value="ALD83699.1"/>
    <property type="molecule type" value="Genomic_DNA"/>
</dbReference>
<reference evidence="1" key="1">
    <citation type="journal article" date="2015" name="ACS Chem. Biol.">
        <title>Two of a Kind-The Biosynthetic Pathways of Chlorotonil and Anthracimycin.</title>
        <authorList>
            <person name="Jungmann K."/>
            <person name="Jansen R."/>
            <person name="Gerth K."/>
            <person name="Huch V."/>
            <person name="Krug D."/>
            <person name="Fenical W."/>
            <person name="Muller R."/>
        </authorList>
    </citation>
    <scope>NUCLEOTIDE SEQUENCE</scope>
    <source>
        <strain evidence="1">1525</strain>
    </source>
</reference>
<protein>
    <submittedName>
        <fullName evidence="1">Uncharacterized protein</fullName>
    </submittedName>
</protein>
<dbReference type="AlphaFoldDB" id="A0A0M3STZ4"/>
<organism evidence="1">
    <name type="scientific">Sorangium cellulosum</name>
    <name type="common">Polyangium cellulosum</name>
    <dbReference type="NCBI Taxonomy" id="56"/>
    <lineage>
        <taxon>Bacteria</taxon>
        <taxon>Pseudomonadati</taxon>
        <taxon>Myxococcota</taxon>
        <taxon>Polyangia</taxon>
        <taxon>Polyangiales</taxon>
        <taxon>Polyangiaceae</taxon>
        <taxon>Sorangium</taxon>
    </lineage>
</organism>
<name>A0A0M3STZ4_SORCE</name>
<sequence>MSWEEDGYTLDLAGNVRTLPAVLQPTSGPEGPEGASISQLRLTLKATAKDWLSVEAHAVQVIGFATRPQPFSELHTLGPQRYRALKLSGAWSSTDRFVAIAGIDRLSVTASAPWFDVTVGRQPINFSKAYFWSPLDVFLPFSPRVIDREYKPGVDAVRVDVPLGEVSGLNAVAAAGPELRIDPATGEVAPQEDAFAASADTSAFLVRAFTNVASWDVSVQAGSVYGGYQLGAGVAGELLEAVAVRAEATYKHSRRTNPVPLPSEDGRFVTIDMVRHQPSFVIGLERRFESSLYLSAEYFYNGTAGKALERGAVRSVLGETTNLSSHLVGAVASYELLPTLVVRLSGILALPRPSSLITPGLTWSPAQNVDIDAGALVAIGARPRARGAAPVLESEFGSYPHVYYMQMKAYF</sequence>